<proteinExistence type="inferred from homology"/>
<keyword evidence="9 11" id="KW-0443">Lipid metabolism</keyword>
<evidence type="ECO:0000256" key="8">
    <source>
        <dbReference type="ARBA" id="ARBA00022679"/>
    </source>
</evidence>
<name>A0A831RJW9_9GAMM</name>
<comment type="catalytic activity">
    <reaction evidence="10 11">
        <text>a lipid X + a UDP-2-N,3-O-bis[(3R)-3-hydroxyacyl]-alpha-D-glucosamine = a lipid A disaccharide + UDP + H(+)</text>
        <dbReference type="Rhea" id="RHEA:67828"/>
        <dbReference type="ChEBI" id="CHEBI:15378"/>
        <dbReference type="ChEBI" id="CHEBI:58223"/>
        <dbReference type="ChEBI" id="CHEBI:137748"/>
        <dbReference type="ChEBI" id="CHEBI:176338"/>
        <dbReference type="ChEBI" id="CHEBI:176343"/>
        <dbReference type="EC" id="2.4.1.182"/>
    </reaction>
</comment>
<dbReference type="GO" id="GO:0008915">
    <property type="term" value="F:lipid-A-disaccharide synthase activity"/>
    <property type="evidence" value="ECO:0007669"/>
    <property type="project" value="UniProtKB-UniRule"/>
</dbReference>
<dbReference type="EC" id="2.4.1.182" evidence="3 11"/>
<comment type="pathway">
    <text evidence="11">Bacterial outer membrane biogenesis; LPS lipid A biosynthesis.</text>
</comment>
<evidence type="ECO:0000256" key="5">
    <source>
        <dbReference type="ARBA" id="ARBA00022516"/>
    </source>
</evidence>
<dbReference type="PANTHER" id="PTHR30372:SF4">
    <property type="entry name" value="LIPID-A-DISACCHARIDE SYNTHASE, MITOCHONDRIAL-RELATED"/>
    <property type="match status" value="1"/>
</dbReference>
<evidence type="ECO:0000256" key="3">
    <source>
        <dbReference type="ARBA" id="ARBA00012687"/>
    </source>
</evidence>
<evidence type="ECO:0000256" key="6">
    <source>
        <dbReference type="ARBA" id="ARBA00022556"/>
    </source>
</evidence>
<accession>A0A831RJW9</accession>
<organism evidence="12">
    <name type="scientific">Sedimenticola thiotaurini</name>
    <dbReference type="NCBI Taxonomy" id="1543721"/>
    <lineage>
        <taxon>Bacteria</taxon>
        <taxon>Pseudomonadati</taxon>
        <taxon>Pseudomonadota</taxon>
        <taxon>Gammaproteobacteria</taxon>
        <taxon>Chromatiales</taxon>
        <taxon>Sedimenticolaceae</taxon>
        <taxon>Sedimenticola</taxon>
    </lineage>
</organism>
<evidence type="ECO:0000256" key="10">
    <source>
        <dbReference type="ARBA" id="ARBA00048975"/>
    </source>
</evidence>
<dbReference type="SUPFAM" id="SSF53756">
    <property type="entry name" value="UDP-Glycosyltransferase/glycogen phosphorylase"/>
    <property type="match status" value="1"/>
</dbReference>
<keyword evidence="8 11" id="KW-0808">Transferase</keyword>
<gene>
    <name evidence="11" type="primary">lpxB</name>
    <name evidence="12" type="ORF">ENI96_09850</name>
</gene>
<dbReference type="UniPathway" id="UPA00973"/>
<dbReference type="GO" id="GO:0005543">
    <property type="term" value="F:phospholipid binding"/>
    <property type="evidence" value="ECO:0007669"/>
    <property type="project" value="TreeGrafter"/>
</dbReference>
<evidence type="ECO:0000256" key="4">
    <source>
        <dbReference type="ARBA" id="ARBA00020902"/>
    </source>
</evidence>
<evidence type="ECO:0000256" key="11">
    <source>
        <dbReference type="HAMAP-Rule" id="MF_00392"/>
    </source>
</evidence>
<dbReference type="PANTHER" id="PTHR30372">
    <property type="entry name" value="LIPID-A-DISACCHARIDE SYNTHASE"/>
    <property type="match status" value="1"/>
</dbReference>
<dbReference type="EMBL" id="DRKP01000112">
    <property type="protein sequence ID" value="HEB96717.1"/>
    <property type="molecule type" value="Genomic_DNA"/>
</dbReference>
<dbReference type="GO" id="GO:0016020">
    <property type="term" value="C:membrane"/>
    <property type="evidence" value="ECO:0007669"/>
    <property type="project" value="GOC"/>
</dbReference>
<evidence type="ECO:0000313" key="12">
    <source>
        <dbReference type="EMBL" id="HEB96717.1"/>
    </source>
</evidence>
<dbReference type="Proteomes" id="UP000886251">
    <property type="component" value="Unassembled WGS sequence"/>
</dbReference>
<protein>
    <recommendedName>
        <fullName evidence="4 11">Lipid-A-disaccharide synthase</fullName>
        <ecNumber evidence="3 11">2.4.1.182</ecNumber>
    </recommendedName>
</protein>
<keyword evidence="5 11" id="KW-0444">Lipid biosynthesis</keyword>
<dbReference type="GO" id="GO:0009245">
    <property type="term" value="P:lipid A biosynthetic process"/>
    <property type="evidence" value="ECO:0007669"/>
    <property type="project" value="UniProtKB-UniRule"/>
</dbReference>
<dbReference type="InterPro" id="IPR003835">
    <property type="entry name" value="Glyco_trans_19"/>
</dbReference>
<dbReference type="AlphaFoldDB" id="A0A831RJW9"/>
<comment type="function">
    <text evidence="1 11">Condensation of UDP-2,3-diacylglucosamine and 2,3-diacylglucosamine-1-phosphate to form lipid A disaccharide, a precursor of lipid A, a phosphorylated glycolipid that anchors the lipopolysaccharide to the outer membrane of the cell.</text>
</comment>
<evidence type="ECO:0000256" key="1">
    <source>
        <dbReference type="ARBA" id="ARBA00002056"/>
    </source>
</evidence>
<dbReference type="NCBIfam" id="TIGR00215">
    <property type="entry name" value="lpxB"/>
    <property type="match status" value="1"/>
</dbReference>
<sequence length="387" mass="43253">MLKIGIVANEPSGDLLGAGLMRALRQQRPEVVFQGVGGPMMIREGLHSLYPMERLSVMGLSEVLRHLPGLLAIRRDLKRRFLSAPPDVFIGIDAPDFNLGLEQGLKRGGIPTVHYVSPTVWAWRPKRVKKIRRAVDLMLSIFPFEQQFLQRHRVPVAYVGHPLADQIPLEVDPDAARVRLGIAPDARIVALLPGSRVSEIDALAARFLQAAMRVRRARPETGFLVPLVNRRTREAFEAIRREVAPDLPLRLIEGGARDVMLASDLVLTASGTATLEALLLERPMVVAYRVSPLTHWLVTRLNLIRTPYIAMANLLAGEQIAPELIQDQATPEALADALLELMEAPRRVERIREVCRRVHRQLRRDASREAATAVLELVDRRRTAGDD</sequence>
<reference evidence="12" key="1">
    <citation type="journal article" date="2020" name="mSystems">
        <title>Genome- and Community-Level Interaction Insights into Carbon Utilization and Element Cycling Functions of Hydrothermarchaeota in Hydrothermal Sediment.</title>
        <authorList>
            <person name="Zhou Z."/>
            <person name="Liu Y."/>
            <person name="Xu W."/>
            <person name="Pan J."/>
            <person name="Luo Z.H."/>
            <person name="Li M."/>
        </authorList>
    </citation>
    <scope>NUCLEOTIDE SEQUENCE [LARGE SCALE GENOMIC DNA]</scope>
    <source>
        <strain evidence="12">HyVt-443</strain>
    </source>
</reference>
<evidence type="ECO:0000256" key="2">
    <source>
        <dbReference type="ARBA" id="ARBA00007868"/>
    </source>
</evidence>
<dbReference type="HAMAP" id="MF_00392">
    <property type="entry name" value="LpxB"/>
    <property type="match status" value="1"/>
</dbReference>
<keyword evidence="6 11" id="KW-0441">Lipid A biosynthesis</keyword>
<comment type="caution">
    <text evidence="12">The sequence shown here is derived from an EMBL/GenBank/DDBJ whole genome shotgun (WGS) entry which is preliminary data.</text>
</comment>
<dbReference type="Pfam" id="PF02684">
    <property type="entry name" value="LpxB"/>
    <property type="match status" value="1"/>
</dbReference>
<comment type="similarity">
    <text evidence="2 11">Belongs to the LpxB family.</text>
</comment>
<evidence type="ECO:0000256" key="9">
    <source>
        <dbReference type="ARBA" id="ARBA00023098"/>
    </source>
</evidence>
<evidence type="ECO:0000256" key="7">
    <source>
        <dbReference type="ARBA" id="ARBA00022676"/>
    </source>
</evidence>
<dbReference type="Gene3D" id="3.40.50.2000">
    <property type="entry name" value="Glycogen Phosphorylase B"/>
    <property type="match status" value="1"/>
</dbReference>
<keyword evidence="7 11" id="KW-0328">Glycosyltransferase</keyword>